<feature type="site" description="Cleavage; by autolysis" evidence="12">
    <location>
        <begin position="123"/>
        <end position="124"/>
    </location>
</feature>
<dbReference type="InterPro" id="IPR006200">
    <property type="entry name" value="LexA"/>
</dbReference>
<dbReference type="InterPro" id="IPR015927">
    <property type="entry name" value="Peptidase_S24_S26A/B/C"/>
</dbReference>
<sequence>MLLTERLFEVHKKSWYNKPNKTTNFRGKSMTKSSETKQLSILQYIYDQTQEHGYPPTVREIGEAVGLSSTSTVHGHIARLTKKGYLIKDPTKPRALEVTDNGIDALGIQLTPTKIPVLGTVTAGQPILAVQEAVDYFPIPDELEDEASDLFMLTIRGESMINDAILNGDKVIVKKQHSADNGDIVIAMTEDNEATCKRFYKEDNYYRLQPANDTMAPIILDTVTILGKVIGVYRDHIQ</sequence>
<evidence type="ECO:0000256" key="9">
    <source>
        <dbReference type="ARBA" id="ARBA00023163"/>
    </source>
</evidence>
<keyword evidence="4 12" id="KW-0227">DNA damage</keyword>
<dbReference type="InterPro" id="IPR050077">
    <property type="entry name" value="LexA_repressor"/>
</dbReference>
<protein>
    <recommendedName>
        <fullName evidence="12">LexA repressor</fullName>
        <ecNumber evidence="12">3.4.21.88</ecNumber>
    </recommendedName>
</protein>
<dbReference type="InterPro" id="IPR036388">
    <property type="entry name" value="WH-like_DNA-bd_sf"/>
</dbReference>
<dbReference type="GO" id="GO:0009432">
    <property type="term" value="P:SOS response"/>
    <property type="evidence" value="ECO:0007669"/>
    <property type="project" value="UniProtKB-UniRule"/>
</dbReference>
<keyword evidence="2 12" id="KW-0678">Repressor</keyword>
<dbReference type="Gene3D" id="1.10.10.10">
    <property type="entry name" value="Winged helix-like DNA-binding domain superfamily/Winged helix DNA-binding domain"/>
    <property type="match status" value="1"/>
</dbReference>
<dbReference type="PATRIC" id="fig|1423733.4.peg.1292"/>
<dbReference type="FunFam" id="2.10.109.10:FF:000001">
    <property type="entry name" value="LexA repressor"/>
    <property type="match status" value="1"/>
</dbReference>
<keyword evidence="8 12" id="KW-0238">DNA-binding</keyword>
<evidence type="ECO:0000256" key="4">
    <source>
        <dbReference type="ARBA" id="ARBA00022763"/>
    </source>
</evidence>
<dbReference type="AlphaFoldDB" id="A0A0R2BBY5"/>
<keyword evidence="5 12" id="KW-0378">Hydrolase</keyword>
<evidence type="ECO:0000256" key="7">
    <source>
        <dbReference type="ARBA" id="ARBA00023015"/>
    </source>
</evidence>
<comment type="catalytic activity">
    <reaction evidence="12">
        <text>Hydrolysis of Ala-|-Gly bond in repressor LexA.</text>
        <dbReference type="EC" id="3.4.21.88"/>
    </reaction>
</comment>
<dbReference type="PANTHER" id="PTHR33516">
    <property type="entry name" value="LEXA REPRESSOR"/>
    <property type="match status" value="1"/>
</dbReference>
<evidence type="ECO:0000256" key="5">
    <source>
        <dbReference type="ARBA" id="ARBA00022801"/>
    </source>
</evidence>
<keyword evidence="3 12" id="KW-0235">DNA replication</keyword>
<proteinExistence type="inferred from homology"/>
<dbReference type="EC" id="3.4.21.88" evidence="12"/>
<comment type="similarity">
    <text evidence="1 12 13">Belongs to the peptidase S24 family.</text>
</comment>
<dbReference type="GO" id="GO:0045892">
    <property type="term" value="P:negative regulation of DNA-templated transcription"/>
    <property type="evidence" value="ECO:0007669"/>
    <property type="project" value="UniProtKB-UniRule"/>
</dbReference>
<dbReference type="InterPro" id="IPR006197">
    <property type="entry name" value="Peptidase_S24_LexA"/>
</dbReference>
<dbReference type="InterPro" id="IPR036286">
    <property type="entry name" value="LexA/Signal_pep-like_sf"/>
</dbReference>
<dbReference type="PANTHER" id="PTHR33516:SF2">
    <property type="entry name" value="LEXA REPRESSOR-RELATED"/>
    <property type="match status" value="1"/>
</dbReference>
<accession>A0A0R2BBY5</accession>
<comment type="caution">
    <text evidence="16">The sequence shown here is derived from an EMBL/GenBank/DDBJ whole genome shotgun (WGS) entry which is preliminary data.</text>
</comment>
<gene>
    <name evidence="12" type="primary">lexA</name>
    <name evidence="16" type="ORF">FC82_GL001224</name>
</gene>
<dbReference type="GO" id="GO:0006508">
    <property type="term" value="P:proteolysis"/>
    <property type="evidence" value="ECO:0007669"/>
    <property type="project" value="InterPro"/>
</dbReference>
<dbReference type="SUPFAM" id="SSF46785">
    <property type="entry name" value="Winged helix' DNA-binding domain"/>
    <property type="match status" value="1"/>
</dbReference>
<evidence type="ECO:0000313" key="16">
    <source>
        <dbReference type="EMBL" id="KRM76538.1"/>
    </source>
</evidence>
<dbReference type="EMBL" id="AYYR01000023">
    <property type="protein sequence ID" value="KRM76538.1"/>
    <property type="molecule type" value="Genomic_DNA"/>
</dbReference>
<keyword evidence="7 12" id="KW-0805">Transcription regulation</keyword>
<keyword evidence="11 12" id="KW-0742">SOS response</keyword>
<comment type="function">
    <text evidence="12">Represses a number of genes involved in the response to DNA damage (SOS response), including recA and lexA. In the presence of single-stranded DNA, RecA interacts with LexA causing an autocatalytic cleavage which disrupts the DNA-binding part of LexA, leading to derepression of the SOS regulon and eventually DNA repair.</text>
</comment>
<comment type="subunit">
    <text evidence="12">Homodimer.</text>
</comment>
<evidence type="ECO:0000259" key="15">
    <source>
        <dbReference type="Pfam" id="PF01726"/>
    </source>
</evidence>
<feature type="active site" description="For autocatalytic cleavage activity" evidence="12">
    <location>
        <position position="197"/>
    </location>
</feature>
<evidence type="ECO:0000256" key="11">
    <source>
        <dbReference type="ARBA" id="ARBA00023236"/>
    </source>
</evidence>
<evidence type="ECO:0000256" key="6">
    <source>
        <dbReference type="ARBA" id="ARBA00022813"/>
    </source>
</evidence>
<evidence type="ECO:0000256" key="10">
    <source>
        <dbReference type="ARBA" id="ARBA00023204"/>
    </source>
</evidence>
<feature type="active site" description="For autocatalytic cleavage activity" evidence="12">
    <location>
        <position position="159"/>
    </location>
</feature>
<evidence type="ECO:0000256" key="8">
    <source>
        <dbReference type="ARBA" id="ARBA00023125"/>
    </source>
</evidence>
<dbReference type="InterPro" id="IPR039418">
    <property type="entry name" value="LexA-like"/>
</dbReference>
<evidence type="ECO:0000256" key="12">
    <source>
        <dbReference type="HAMAP-Rule" id="MF_00015"/>
    </source>
</evidence>
<dbReference type="Proteomes" id="UP000051845">
    <property type="component" value="Unassembled WGS sequence"/>
</dbReference>
<evidence type="ECO:0000256" key="13">
    <source>
        <dbReference type="RuleBase" id="RU003991"/>
    </source>
</evidence>
<reference evidence="16 17" key="1">
    <citation type="journal article" date="2015" name="Genome Announc.">
        <title>Expanding the biotechnology potential of lactobacilli through comparative genomics of 213 strains and associated genera.</title>
        <authorList>
            <person name="Sun Z."/>
            <person name="Harris H.M."/>
            <person name="McCann A."/>
            <person name="Guo C."/>
            <person name="Argimon S."/>
            <person name="Zhang W."/>
            <person name="Yang X."/>
            <person name="Jeffery I.B."/>
            <person name="Cooney J.C."/>
            <person name="Kagawa T.F."/>
            <person name="Liu W."/>
            <person name="Song Y."/>
            <person name="Salvetti E."/>
            <person name="Wrobel A."/>
            <person name="Rasinkangas P."/>
            <person name="Parkhill J."/>
            <person name="Rea M.C."/>
            <person name="O'Sullivan O."/>
            <person name="Ritari J."/>
            <person name="Douillard F.P."/>
            <person name="Paul Ross R."/>
            <person name="Yang R."/>
            <person name="Briner A.E."/>
            <person name="Felis G.E."/>
            <person name="de Vos W.M."/>
            <person name="Barrangou R."/>
            <person name="Klaenhammer T.R."/>
            <person name="Caufield P.W."/>
            <person name="Cui Y."/>
            <person name="Zhang H."/>
            <person name="O'Toole P.W."/>
        </authorList>
    </citation>
    <scope>NUCLEOTIDE SEQUENCE [LARGE SCALE GENOMIC DNA]</scope>
    <source>
        <strain evidence="16 17">DSM 20515</strain>
    </source>
</reference>
<organism evidence="16 17">
    <name type="scientific">Secundilactobacillus collinoides DSM 20515 = JCM 1123</name>
    <dbReference type="NCBI Taxonomy" id="1423733"/>
    <lineage>
        <taxon>Bacteria</taxon>
        <taxon>Bacillati</taxon>
        <taxon>Bacillota</taxon>
        <taxon>Bacilli</taxon>
        <taxon>Lactobacillales</taxon>
        <taxon>Lactobacillaceae</taxon>
        <taxon>Secundilactobacillus</taxon>
    </lineage>
</organism>
<evidence type="ECO:0000313" key="17">
    <source>
        <dbReference type="Proteomes" id="UP000051845"/>
    </source>
</evidence>
<dbReference type="Pfam" id="PF00717">
    <property type="entry name" value="Peptidase_S24"/>
    <property type="match status" value="1"/>
</dbReference>
<dbReference type="STRING" id="33960.TY91_03910"/>
<evidence type="ECO:0000256" key="1">
    <source>
        <dbReference type="ARBA" id="ARBA00007484"/>
    </source>
</evidence>
<dbReference type="SUPFAM" id="SSF51306">
    <property type="entry name" value="LexA/Signal peptidase"/>
    <property type="match status" value="1"/>
</dbReference>
<keyword evidence="6 12" id="KW-0068">Autocatalytic cleavage</keyword>
<feature type="domain" description="LexA repressor DNA-binding" evidence="15">
    <location>
        <begin position="37"/>
        <end position="95"/>
    </location>
</feature>
<feature type="DNA-binding region" description="H-T-H motif" evidence="12">
    <location>
        <begin position="58"/>
        <end position="78"/>
    </location>
</feature>
<keyword evidence="10 12" id="KW-0234">DNA repair</keyword>
<evidence type="ECO:0000256" key="2">
    <source>
        <dbReference type="ARBA" id="ARBA00022491"/>
    </source>
</evidence>
<dbReference type="HAMAP" id="MF_00015">
    <property type="entry name" value="LexA"/>
    <property type="match status" value="1"/>
</dbReference>
<dbReference type="CDD" id="cd06529">
    <property type="entry name" value="S24_LexA-like"/>
    <property type="match status" value="1"/>
</dbReference>
<dbReference type="Pfam" id="PF01726">
    <property type="entry name" value="LexA_DNA_bind"/>
    <property type="match status" value="1"/>
</dbReference>
<dbReference type="NCBIfam" id="TIGR00498">
    <property type="entry name" value="lexA"/>
    <property type="match status" value="1"/>
</dbReference>
<keyword evidence="9 12" id="KW-0804">Transcription</keyword>
<name>A0A0R2BBY5_SECCO</name>
<dbReference type="InterPro" id="IPR036390">
    <property type="entry name" value="WH_DNA-bd_sf"/>
</dbReference>
<evidence type="ECO:0000259" key="14">
    <source>
        <dbReference type="Pfam" id="PF00717"/>
    </source>
</evidence>
<dbReference type="GO" id="GO:0003677">
    <property type="term" value="F:DNA binding"/>
    <property type="evidence" value="ECO:0007669"/>
    <property type="project" value="UniProtKB-UniRule"/>
</dbReference>
<feature type="domain" description="Peptidase S24/S26A/S26B/S26C" evidence="14">
    <location>
        <begin position="116"/>
        <end position="230"/>
    </location>
</feature>
<evidence type="ECO:0000256" key="3">
    <source>
        <dbReference type="ARBA" id="ARBA00022705"/>
    </source>
</evidence>
<dbReference type="GO" id="GO:0006260">
    <property type="term" value="P:DNA replication"/>
    <property type="evidence" value="ECO:0007669"/>
    <property type="project" value="UniProtKB-UniRule"/>
</dbReference>
<dbReference type="GO" id="GO:0004252">
    <property type="term" value="F:serine-type endopeptidase activity"/>
    <property type="evidence" value="ECO:0007669"/>
    <property type="project" value="UniProtKB-UniRule"/>
</dbReference>
<dbReference type="InterPro" id="IPR006199">
    <property type="entry name" value="LexA_DNA-bd_dom"/>
</dbReference>
<dbReference type="Gene3D" id="2.10.109.10">
    <property type="entry name" value="Umud Fragment, subunit A"/>
    <property type="match status" value="1"/>
</dbReference>
<dbReference type="GO" id="GO:0006281">
    <property type="term" value="P:DNA repair"/>
    <property type="evidence" value="ECO:0007669"/>
    <property type="project" value="UniProtKB-UniRule"/>
</dbReference>
<dbReference type="PRINTS" id="PR00726">
    <property type="entry name" value="LEXASERPTASE"/>
</dbReference>